<evidence type="ECO:0000313" key="11">
    <source>
        <dbReference type="Proteomes" id="UP000310016"/>
    </source>
</evidence>
<feature type="transmembrane region" description="Helical" evidence="8">
    <location>
        <begin position="218"/>
        <end position="239"/>
    </location>
</feature>
<feature type="transmembrane region" description="Helical" evidence="8">
    <location>
        <begin position="343"/>
        <end position="363"/>
    </location>
</feature>
<evidence type="ECO:0000256" key="4">
    <source>
        <dbReference type="ARBA" id="ARBA00022448"/>
    </source>
</evidence>
<evidence type="ECO:0000256" key="6">
    <source>
        <dbReference type="ARBA" id="ARBA00022989"/>
    </source>
</evidence>
<dbReference type="PANTHER" id="PTHR23504">
    <property type="entry name" value="MAJOR FACILITATOR SUPERFAMILY DOMAIN-CONTAINING PROTEIN 10"/>
    <property type="match status" value="1"/>
</dbReference>
<feature type="transmembrane region" description="Helical" evidence="8">
    <location>
        <begin position="7"/>
        <end position="33"/>
    </location>
</feature>
<dbReference type="PROSITE" id="PS00216">
    <property type="entry name" value="SUGAR_TRANSPORT_1"/>
    <property type="match status" value="1"/>
</dbReference>
<dbReference type="InterPro" id="IPR005829">
    <property type="entry name" value="Sugar_transporter_CS"/>
</dbReference>
<evidence type="ECO:0000256" key="8">
    <source>
        <dbReference type="SAM" id="Phobius"/>
    </source>
</evidence>
<keyword evidence="5 8" id="KW-0812">Transmembrane</keyword>
<dbReference type="InterPro" id="IPR036259">
    <property type="entry name" value="MFS_trans_sf"/>
</dbReference>
<dbReference type="InterPro" id="IPR020846">
    <property type="entry name" value="MFS_dom"/>
</dbReference>
<comment type="similarity">
    <text evidence="3">Belongs to the major facilitator superfamily. TCR/Tet family.</text>
</comment>
<keyword evidence="11" id="KW-1185">Reference proteome</keyword>
<feature type="transmembrane region" description="Helical" evidence="8">
    <location>
        <begin position="102"/>
        <end position="123"/>
    </location>
</feature>
<evidence type="ECO:0000256" key="3">
    <source>
        <dbReference type="ARBA" id="ARBA00007520"/>
    </source>
</evidence>
<dbReference type="CDD" id="cd17388">
    <property type="entry name" value="MFS_TetA"/>
    <property type="match status" value="1"/>
</dbReference>
<dbReference type="Proteomes" id="UP000310016">
    <property type="component" value="Unassembled WGS sequence"/>
</dbReference>
<dbReference type="AlphaFoldDB" id="A0A4U0PXK3"/>
<dbReference type="PANTHER" id="PTHR23504:SF15">
    <property type="entry name" value="MAJOR FACILITATOR SUPERFAMILY (MFS) PROFILE DOMAIN-CONTAINING PROTEIN"/>
    <property type="match status" value="1"/>
</dbReference>
<reference evidence="10 11" key="1">
    <citation type="submission" date="2019-04" db="EMBL/GenBank/DDBJ databases">
        <title>Chitiniphilus eburnea sp. nov., a novel chitinolytic bacterium isolated from aquaculture sludge.</title>
        <authorList>
            <person name="Sheng M."/>
        </authorList>
    </citation>
    <scope>NUCLEOTIDE SEQUENCE [LARGE SCALE GENOMIC DNA]</scope>
    <source>
        <strain evidence="10 11">HX-2-15</strain>
    </source>
</reference>
<evidence type="ECO:0000256" key="1">
    <source>
        <dbReference type="ARBA" id="ARBA00003279"/>
    </source>
</evidence>
<organism evidence="10 11">
    <name type="scientific">Chitiniphilus eburneus</name>
    <dbReference type="NCBI Taxonomy" id="2571148"/>
    <lineage>
        <taxon>Bacteria</taxon>
        <taxon>Pseudomonadati</taxon>
        <taxon>Pseudomonadota</taxon>
        <taxon>Betaproteobacteria</taxon>
        <taxon>Neisseriales</taxon>
        <taxon>Chitinibacteraceae</taxon>
        <taxon>Chitiniphilus</taxon>
    </lineage>
</organism>
<evidence type="ECO:0000313" key="10">
    <source>
        <dbReference type="EMBL" id="TJZ73316.1"/>
    </source>
</evidence>
<feature type="transmembrane region" description="Helical" evidence="8">
    <location>
        <begin position="163"/>
        <end position="183"/>
    </location>
</feature>
<comment type="subcellular location">
    <subcellularLocation>
        <location evidence="2">Membrane</location>
        <topology evidence="2">Multi-pass membrane protein</topology>
    </subcellularLocation>
</comment>
<dbReference type="OrthoDB" id="9764259at2"/>
<evidence type="ECO:0000256" key="5">
    <source>
        <dbReference type="ARBA" id="ARBA00022692"/>
    </source>
</evidence>
<keyword evidence="7 8" id="KW-0472">Membrane</keyword>
<dbReference type="Pfam" id="PF07690">
    <property type="entry name" value="MFS_1"/>
    <property type="match status" value="1"/>
</dbReference>
<comment type="caution">
    <text evidence="10">The sequence shown here is derived from an EMBL/GenBank/DDBJ whole genome shotgun (WGS) entry which is preliminary data.</text>
</comment>
<name>A0A4U0PXK3_9NEIS</name>
<feature type="transmembrane region" description="Helical" evidence="8">
    <location>
        <begin position="45"/>
        <end position="65"/>
    </location>
</feature>
<sequence>MTARQPAVPFILVTVFLDVIGFGLIIPVLPALIGDFTASRDQQAYWFGALTAAYGLMQFGCAPLLGALSDRFGRRPVLLLSIFGLGCDFLLMALAPNLWVLLLARLLGGATGANFSVANAYIADVTPPERRGRGFGALGAAFGLGFIFGPMLGGLLGATDVRLPFYVAAGLSLLNAAYGFFVLPESHPRERRVSFSFARANPFSALVSLARLRGVGNLVSVYTLFMLAQFVLHATWVLYTTFRFDWTPRENGFSLFIVGLMGALVQGVLLGRMMRQWGERRLVYIGFASGAIAYVAYGLATEGWMMYCIIFANLLSFAAAPALQAQISKAVSPEHQGVAMGSLSSIASLMLVVAPLLASPLLARVSHLPSGDWRIGATFFLSAGLQSLALLMAIFHFRRHPRPPALP</sequence>
<evidence type="ECO:0000256" key="7">
    <source>
        <dbReference type="ARBA" id="ARBA00023136"/>
    </source>
</evidence>
<gene>
    <name evidence="10" type="ORF">FAZ21_10670</name>
</gene>
<dbReference type="EMBL" id="SUMF01000010">
    <property type="protein sequence ID" value="TJZ73316.1"/>
    <property type="molecule type" value="Genomic_DNA"/>
</dbReference>
<dbReference type="PRINTS" id="PR01035">
    <property type="entry name" value="TCRTETA"/>
</dbReference>
<feature type="domain" description="Major facilitator superfamily (MFS) profile" evidence="9">
    <location>
        <begin position="7"/>
        <end position="401"/>
    </location>
</feature>
<dbReference type="RefSeq" id="WP_136773432.1">
    <property type="nucleotide sequence ID" value="NZ_CP156074.1"/>
</dbReference>
<dbReference type="PROSITE" id="PS50850">
    <property type="entry name" value="MFS"/>
    <property type="match status" value="1"/>
</dbReference>
<protein>
    <submittedName>
        <fullName evidence="10">TCR/Tet family MFS transporter</fullName>
    </submittedName>
</protein>
<evidence type="ECO:0000259" key="9">
    <source>
        <dbReference type="PROSITE" id="PS50850"/>
    </source>
</evidence>
<dbReference type="InterPro" id="IPR001958">
    <property type="entry name" value="Tet-R_TetA/multi-R_MdtG-like"/>
</dbReference>
<dbReference type="GO" id="GO:0016020">
    <property type="term" value="C:membrane"/>
    <property type="evidence" value="ECO:0007669"/>
    <property type="project" value="UniProtKB-SubCell"/>
</dbReference>
<dbReference type="SUPFAM" id="SSF103473">
    <property type="entry name" value="MFS general substrate transporter"/>
    <property type="match status" value="1"/>
</dbReference>
<keyword evidence="6 8" id="KW-1133">Transmembrane helix</keyword>
<evidence type="ECO:0000256" key="2">
    <source>
        <dbReference type="ARBA" id="ARBA00004141"/>
    </source>
</evidence>
<feature type="transmembrane region" description="Helical" evidence="8">
    <location>
        <begin position="282"/>
        <end position="298"/>
    </location>
</feature>
<dbReference type="GO" id="GO:0022857">
    <property type="term" value="F:transmembrane transporter activity"/>
    <property type="evidence" value="ECO:0007669"/>
    <property type="project" value="InterPro"/>
</dbReference>
<feature type="transmembrane region" description="Helical" evidence="8">
    <location>
        <begin position="77"/>
        <end position="96"/>
    </location>
</feature>
<feature type="transmembrane region" description="Helical" evidence="8">
    <location>
        <begin position="135"/>
        <end position="157"/>
    </location>
</feature>
<proteinExistence type="inferred from homology"/>
<feature type="transmembrane region" description="Helical" evidence="8">
    <location>
        <begin position="304"/>
        <end position="323"/>
    </location>
</feature>
<accession>A0A4U0PXK3</accession>
<comment type="function">
    <text evidence="1">Resistance to tetracycline by an active tetracycline efflux. This is an energy-dependent process that decreases the accumulation of the antibiotic in whole cells. This protein functions as a metal-tetracycline/H(+) antiporter.</text>
</comment>
<dbReference type="Gene3D" id="1.20.1250.20">
    <property type="entry name" value="MFS general substrate transporter like domains"/>
    <property type="match status" value="1"/>
</dbReference>
<feature type="transmembrane region" description="Helical" evidence="8">
    <location>
        <begin position="375"/>
        <end position="397"/>
    </location>
</feature>
<feature type="transmembrane region" description="Helical" evidence="8">
    <location>
        <begin position="251"/>
        <end position="270"/>
    </location>
</feature>
<dbReference type="InterPro" id="IPR011701">
    <property type="entry name" value="MFS"/>
</dbReference>
<keyword evidence="4" id="KW-0813">Transport</keyword>